<name>A0A804KE37_MUSAM</name>
<dbReference type="InterPro" id="IPR006045">
    <property type="entry name" value="Cupin_1"/>
</dbReference>
<evidence type="ECO:0000259" key="2">
    <source>
        <dbReference type="SMART" id="SM00835"/>
    </source>
</evidence>
<feature type="signal peptide" evidence="1">
    <location>
        <begin position="1"/>
        <end position="29"/>
    </location>
</feature>
<dbReference type="KEGG" id="mus:103996398"/>
<proteinExistence type="predicted"/>
<dbReference type="Pfam" id="PF00190">
    <property type="entry name" value="Cupin_1"/>
    <property type="match status" value="2"/>
</dbReference>
<protein>
    <submittedName>
        <fullName evidence="3">(wild Malaysian banana) hypothetical protein</fullName>
    </submittedName>
</protein>
<evidence type="ECO:0000313" key="5">
    <source>
        <dbReference type="Proteomes" id="UP000012960"/>
    </source>
</evidence>
<reference evidence="3" key="1">
    <citation type="submission" date="2021-03" db="EMBL/GenBank/DDBJ databases">
        <authorList>
            <consortium name="Genoscope - CEA"/>
            <person name="William W."/>
        </authorList>
    </citation>
    <scope>NUCLEOTIDE SEQUENCE</scope>
    <source>
        <strain evidence="3">Doubled-haploid Pahang</strain>
    </source>
</reference>
<sequence>MEVAVGGRMAASILTLLLLSSWCLMVASGFRQRGIEREEEEEAHGGGRGLRGRFLLARSRTVARTDAGEIRVVSRYRSKSEPCPMHIGFIQMEPNSLVVPQYVDANLVVFVHRGEVKVGWIHEDELVERQLRRGDVSVIPAGSTFYIVNTHSSDRSQIICSIDTTQSMGHSLHQSFFIGGGMNPTSVLAGFDTNTLTAAFNVTAEELERMMQSQRGGAIVYMSGESSERPDLNDNNDDSAWTKQKLVDYLLGKVDKKKAGNGEPVGALHAYNLYDNEPSYRNSFGWTTAIDEDDFSPLRSTGVGVYVVNLTAGSMLAPHMNPMATEYGVVLRGSGTIQVVFPNGSNAMNAEVSEGDVFWVPQYFPFCQIASSGAPMEFFGFTTSSRRNHPQFLIGASSVLRSMRGRELAAAFRISEERLERLVKAQRESVILPIRHHQQPEEDEEEEEVLQLKRGVFA</sequence>
<accession>A0A804KE37</accession>
<dbReference type="OrthoDB" id="2019862at2759"/>
<keyword evidence="1" id="KW-0732">Signal</keyword>
<dbReference type="PANTHER" id="PTHR31189:SF2">
    <property type="entry name" value="RMLC-LIKE CUPINS SUPERFAMILY PROTEIN"/>
    <property type="match status" value="1"/>
</dbReference>
<evidence type="ECO:0000313" key="4">
    <source>
        <dbReference type="EnsemblPlants" id="Ma08_p34550.1"/>
    </source>
</evidence>
<dbReference type="InParanoid" id="A0A804KE37"/>
<feature type="chain" id="PRO_5036407892" evidence="1">
    <location>
        <begin position="30"/>
        <end position="458"/>
    </location>
</feature>
<gene>
    <name evidence="3" type="ORF">GSMUA_95300.1</name>
</gene>
<dbReference type="OMA" id="PSACSLY"/>
<dbReference type="SMART" id="SM00835">
    <property type="entry name" value="Cupin_1"/>
    <property type="match status" value="2"/>
</dbReference>
<dbReference type="AlphaFoldDB" id="A0A804KE37"/>
<evidence type="ECO:0000256" key="1">
    <source>
        <dbReference type="SAM" id="SignalP"/>
    </source>
</evidence>
<dbReference type="FunCoup" id="A0A804KE37">
    <property type="interactions" value="4595"/>
</dbReference>
<organism evidence="4 5">
    <name type="scientific">Musa acuminata subsp. malaccensis</name>
    <name type="common">Wild banana</name>
    <name type="synonym">Musa malaccensis</name>
    <dbReference type="NCBI Taxonomy" id="214687"/>
    <lineage>
        <taxon>Eukaryota</taxon>
        <taxon>Viridiplantae</taxon>
        <taxon>Streptophyta</taxon>
        <taxon>Embryophyta</taxon>
        <taxon>Tracheophyta</taxon>
        <taxon>Spermatophyta</taxon>
        <taxon>Magnoliopsida</taxon>
        <taxon>Liliopsida</taxon>
        <taxon>Zingiberales</taxon>
        <taxon>Musaceae</taxon>
        <taxon>Musa</taxon>
    </lineage>
</organism>
<feature type="domain" description="Cupin type-1" evidence="2">
    <location>
        <begin position="54"/>
        <end position="208"/>
    </location>
</feature>
<dbReference type="PANTHER" id="PTHR31189">
    <property type="entry name" value="OS03G0336100 PROTEIN-RELATED"/>
    <property type="match status" value="1"/>
</dbReference>
<keyword evidence="5" id="KW-1185">Reference proteome</keyword>
<dbReference type="Proteomes" id="UP000012960">
    <property type="component" value="Unplaced"/>
</dbReference>
<reference evidence="4" key="2">
    <citation type="submission" date="2021-05" db="UniProtKB">
        <authorList>
            <consortium name="EnsemblPlants"/>
        </authorList>
    </citation>
    <scope>IDENTIFICATION</scope>
    <source>
        <strain evidence="4">subsp. malaccensis</strain>
    </source>
</reference>
<dbReference type="CDD" id="cd02245">
    <property type="entry name" value="cupin_7S_vicilin-like_C"/>
    <property type="match status" value="1"/>
</dbReference>
<dbReference type="InterPro" id="IPR011051">
    <property type="entry name" value="RmlC_Cupin_sf"/>
</dbReference>
<dbReference type="Gene3D" id="2.60.120.10">
    <property type="entry name" value="Jelly Rolls"/>
    <property type="match status" value="2"/>
</dbReference>
<dbReference type="InterPro" id="IPR014710">
    <property type="entry name" value="RmlC-like_jellyroll"/>
</dbReference>
<dbReference type="InterPro" id="IPR050253">
    <property type="entry name" value="Seed_Storage-Functional"/>
</dbReference>
<dbReference type="EMBL" id="HG996472">
    <property type="protein sequence ID" value="CAG1833609.1"/>
    <property type="molecule type" value="Genomic_DNA"/>
</dbReference>
<feature type="domain" description="Cupin type-1" evidence="2">
    <location>
        <begin position="271"/>
        <end position="420"/>
    </location>
</feature>
<dbReference type="SUPFAM" id="SSF51182">
    <property type="entry name" value="RmlC-like cupins"/>
    <property type="match status" value="1"/>
</dbReference>
<dbReference type="EnsemblPlants" id="Ma08_t34550.1">
    <property type="protein sequence ID" value="Ma08_p34550.1"/>
    <property type="gene ID" value="Ma08_g34550"/>
</dbReference>
<evidence type="ECO:0000313" key="3">
    <source>
        <dbReference type="EMBL" id="CAG1833609.1"/>
    </source>
</evidence>
<dbReference type="Gramene" id="Ma08_t34550.1">
    <property type="protein sequence ID" value="Ma08_p34550.1"/>
    <property type="gene ID" value="Ma08_g34550"/>
</dbReference>
<dbReference type="CDD" id="cd02244">
    <property type="entry name" value="cupin_7S_vicilin-like_N"/>
    <property type="match status" value="1"/>
</dbReference>